<protein>
    <submittedName>
        <fullName evidence="2">Uncharacterized protein</fullName>
    </submittedName>
</protein>
<evidence type="ECO:0000313" key="3">
    <source>
        <dbReference type="Proteomes" id="UP000009168"/>
    </source>
</evidence>
<dbReference type="AlphaFoldDB" id="I7MIC3"/>
<reference evidence="3" key="1">
    <citation type="journal article" date="2006" name="PLoS Biol.">
        <title>Macronuclear genome sequence of the ciliate Tetrahymena thermophila, a model eukaryote.</title>
        <authorList>
            <person name="Eisen J.A."/>
            <person name="Coyne R.S."/>
            <person name="Wu M."/>
            <person name="Wu D."/>
            <person name="Thiagarajan M."/>
            <person name="Wortman J.R."/>
            <person name="Badger J.H."/>
            <person name="Ren Q."/>
            <person name="Amedeo P."/>
            <person name="Jones K.M."/>
            <person name="Tallon L.J."/>
            <person name="Delcher A.L."/>
            <person name="Salzberg S.L."/>
            <person name="Silva J.C."/>
            <person name="Haas B.J."/>
            <person name="Majoros W.H."/>
            <person name="Farzad M."/>
            <person name="Carlton J.M."/>
            <person name="Smith R.K. Jr."/>
            <person name="Garg J."/>
            <person name="Pearlman R.E."/>
            <person name="Karrer K.M."/>
            <person name="Sun L."/>
            <person name="Manning G."/>
            <person name="Elde N.C."/>
            <person name="Turkewitz A.P."/>
            <person name="Asai D.J."/>
            <person name="Wilkes D.E."/>
            <person name="Wang Y."/>
            <person name="Cai H."/>
            <person name="Collins K."/>
            <person name="Stewart B.A."/>
            <person name="Lee S.R."/>
            <person name="Wilamowska K."/>
            <person name="Weinberg Z."/>
            <person name="Ruzzo W.L."/>
            <person name="Wloga D."/>
            <person name="Gaertig J."/>
            <person name="Frankel J."/>
            <person name="Tsao C.-C."/>
            <person name="Gorovsky M.A."/>
            <person name="Keeling P.J."/>
            <person name="Waller R.F."/>
            <person name="Patron N.J."/>
            <person name="Cherry J.M."/>
            <person name="Stover N.A."/>
            <person name="Krieger C.J."/>
            <person name="del Toro C."/>
            <person name="Ryder H.F."/>
            <person name="Williamson S.C."/>
            <person name="Barbeau R.A."/>
            <person name="Hamilton E.P."/>
            <person name="Orias E."/>
        </authorList>
    </citation>
    <scope>NUCLEOTIDE SEQUENCE [LARGE SCALE GENOMIC DNA]</scope>
    <source>
        <strain evidence="3">SB210</strain>
    </source>
</reference>
<evidence type="ECO:0000313" key="2">
    <source>
        <dbReference type="EMBL" id="EAR92874.2"/>
    </source>
</evidence>
<feature type="compositionally biased region" description="Low complexity" evidence="1">
    <location>
        <begin position="531"/>
        <end position="546"/>
    </location>
</feature>
<sequence>MKVQNLFTAIRSEFIEKSDCRAKENNISQPDDFKPPLSPLRDKPENNPFLKNYNKNKTFVNSQRQAKRFSPIFRKRTQQEDQNETFQQKANLTSTQLVSKQQELVQAKKQAQKVKVNLEDSDFFKFIEIKQISPLKMGKSRKDYNVTQYNGLNQSKIFNEINKYSQDIQGISLTQNIIPSDDAETHMSTIHSQQEQSDQKTATEIQLNLNKNINGDISNLLNQQNGNNYEQIFSRQSTATQATQKIFNLNYDLSLSSSQENNSSCKRKFSHKLSLTNESPIDINKSEEGDKHYFNQTSPFYCGFSLDSQNQLSSSQVNSSTLIPISNTLVKEQLLGSNTQDFNGSITEYQDIDIEAQTFDGISYYKERINREANSKNKKIILSRLKIKNNTTEKYKNNTLEDNQEEKEYTESNRDQRVFRQIPLIKNHQQNILQFRKRKIEFPHKRGVSAQESQYNPYLPNNPFNQLKSYVQSTCEKISEKRQLSLNTSFNIDFLQCNDKLNIGSSQSSQNKHIQFDSDCYNFSIGNTISSQQGSQNGNQQQSKQSPKGHIFTSCRKRVQSVQEDFQKTIGLKGEDFLYIQSLQQYPFTSKNSSSKQNIFYDTTTKNQVLLDQGLVPSFYDYKNYETTLAPMTVSFYDNNFQSPKNPKSKFQNQQNQTEKYYSGAGLCQPVSPQKMNPPPSYLILKDFVQKRQKPDKTYNQIIGNSKTEKPKRIPSDQFSPQKIIQINSLALEFK</sequence>
<gene>
    <name evidence="2" type="ORF">TTHERM_00294870</name>
</gene>
<keyword evidence="3" id="KW-1185">Reference proteome</keyword>
<name>I7MIC3_TETTS</name>
<feature type="region of interest" description="Disordered" evidence="1">
    <location>
        <begin position="25"/>
        <end position="47"/>
    </location>
</feature>
<proteinExistence type="predicted"/>
<accession>I7MIC3</accession>
<dbReference type="EMBL" id="GG662740">
    <property type="protein sequence ID" value="EAR92874.2"/>
    <property type="molecule type" value="Genomic_DNA"/>
</dbReference>
<organism evidence="2 3">
    <name type="scientific">Tetrahymena thermophila (strain SB210)</name>
    <dbReference type="NCBI Taxonomy" id="312017"/>
    <lineage>
        <taxon>Eukaryota</taxon>
        <taxon>Sar</taxon>
        <taxon>Alveolata</taxon>
        <taxon>Ciliophora</taxon>
        <taxon>Intramacronucleata</taxon>
        <taxon>Oligohymenophorea</taxon>
        <taxon>Hymenostomatida</taxon>
        <taxon>Tetrahymenina</taxon>
        <taxon>Tetrahymenidae</taxon>
        <taxon>Tetrahymena</taxon>
    </lineage>
</organism>
<feature type="region of interest" description="Disordered" evidence="1">
    <location>
        <begin position="531"/>
        <end position="550"/>
    </location>
</feature>
<dbReference type="RefSeq" id="XP_001013119.2">
    <property type="nucleotide sequence ID" value="XM_001013119.2"/>
</dbReference>
<dbReference type="Proteomes" id="UP000009168">
    <property type="component" value="Unassembled WGS sequence"/>
</dbReference>
<dbReference type="KEGG" id="tet:TTHERM_00294870"/>
<dbReference type="GeneID" id="7833288"/>
<dbReference type="InParanoid" id="I7MIC3"/>
<evidence type="ECO:0000256" key="1">
    <source>
        <dbReference type="SAM" id="MobiDB-lite"/>
    </source>
</evidence>